<keyword evidence="3" id="KW-1185">Reference proteome</keyword>
<dbReference type="EMBL" id="JAKRKC020000002">
    <property type="protein sequence ID" value="MCK2218659.1"/>
    <property type="molecule type" value="Genomic_DNA"/>
</dbReference>
<feature type="signal peptide" evidence="1">
    <location>
        <begin position="1"/>
        <end position="27"/>
    </location>
</feature>
<keyword evidence="1" id="KW-0732">Signal</keyword>
<dbReference type="Proteomes" id="UP001317259">
    <property type="component" value="Unassembled WGS sequence"/>
</dbReference>
<evidence type="ECO:0000256" key="1">
    <source>
        <dbReference type="SAM" id="SignalP"/>
    </source>
</evidence>
<protein>
    <recommendedName>
        <fullName evidence="4">Secreted protein</fullName>
    </recommendedName>
</protein>
<evidence type="ECO:0008006" key="4">
    <source>
        <dbReference type="Google" id="ProtNLM"/>
    </source>
</evidence>
<accession>A0ABT0G244</accession>
<gene>
    <name evidence="2" type="ORF">MF672_033410</name>
</gene>
<dbReference type="RefSeq" id="WP_242381639.1">
    <property type="nucleotide sequence ID" value="NZ_JAKRKC020000002.1"/>
</dbReference>
<proteinExistence type="predicted"/>
<name>A0ABT0G244_9ACTN</name>
<feature type="chain" id="PRO_5046427688" description="Secreted protein" evidence="1">
    <location>
        <begin position="28"/>
        <end position="159"/>
    </location>
</feature>
<comment type="caution">
    <text evidence="2">The sequence shown here is derived from an EMBL/GenBank/DDBJ whole genome shotgun (WGS) entry which is preliminary data.</text>
</comment>
<evidence type="ECO:0000313" key="2">
    <source>
        <dbReference type="EMBL" id="MCK2218659.1"/>
    </source>
</evidence>
<organism evidence="2 3">
    <name type="scientific">Actinomadura luzonensis</name>
    <dbReference type="NCBI Taxonomy" id="2805427"/>
    <lineage>
        <taxon>Bacteria</taxon>
        <taxon>Bacillati</taxon>
        <taxon>Actinomycetota</taxon>
        <taxon>Actinomycetes</taxon>
        <taxon>Streptosporangiales</taxon>
        <taxon>Thermomonosporaceae</taxon>
        <taxon>Actinomadura</taxon>
    </lineage>
</organism>
<sequence length="159" mass="17268">MRVRRLIAAVAAAFALSAGLFPAAAMAASGRSLGVPFTYQGVRGLSVLPVTFTAGDCRQTGLNQTPNLAASAIQVSPPQFDQSDVEWRPDLYTVSTFFGDVWHASFDFRDSAGNTVFSVAFDGPSMRKGSFYNDVRRTRIFLTQAQFDGIAFVDWHGDC</sequence>
<reference evidence="2 3" key="1">
    <citation type="submission" date="2022-04" db="EMBL/GenBank/DDBJ databases">
        <title>Genome draft of Actinomadura sp. ATCC 31491.</title>
        <authorList>
            <person name="Shi X."/>
            <person name="Du Y."/>
        </authorList>
    </citation>
    <scope>NUCLEOTIDE SEQUENCE [LARGE SCALE GENOMIC DNA]</scope>
    <source>
        <strain evidence="2 3">ATCC 31491</strain>
    </source>
</reference>
<evidence type="ECO:0000313" key="3">
    <source>
        <dbReference type="Proteomes" id="UP001317259"/>
    </source>
</evidence>